<evidence type="ECO:0000313" key="2">
    <source>
        <dbReference type="Proteomes" id="UP000821866"/>
    </source>
</evidence>
<gene>
    <name evidence="1" type="ORF">HPB51_029610</name>
</gene>
<evidence type="ECO:0000313" key="1">
    <source>
        <dbReference type="EMBL" id="KAH7931928.1"/>
    </source>
</evidence>
<accession>A0A9J6CTV3</accession>
<protein>
    <submittedName>
        <fullName evidence="1">Uncharacterized protein</fullName>
    </submittedName>
</protein>
<sequence length="194" mass="20855">MRIQTEGEDSDSAVHELGEWTPIIHAYRGGQPSPKAQVLPSHTFSLSAKPNTSPVGAPADAAFASFKPSYHAQQELLVAQVVALLRKQLPLLPPGPIKVQEEDFRPRGGLTLNGAMAQPLMQALQVTAAGRDLGELHLRIQPTNNTFTVATCHETTTLHLVQLKASVLRKTSYPVATYIVPPPAAERGIVSQAC</sequence>
<name>A0A9J6CTV3_RHIMP</name>
<dbReference type="EMBL" id="JABSTU010006855">
    <property type="protein sequence ID" value="KAH7931928.1"/>
    <property type="molecule type" value="Genomic_DNA"/>
</dbReference>
<keyword evidence="2" id="KW-1185">Reference proteome</keyword>
<reference evidence="1" key="2">
    <citation type="submission" date="2021-09" db="EMBL/GenBank/DDBJ databases">
        <authorList>
            <person name="Jia N."/>
            <person name="Wang J."/>
            <person name="Shi W."/>
            <person name="Du L."/>
            <person name="Sun Y."/>
            <person name="Zhan W."/>
            <person name="Jiang J."/>
            <person name="Wang Q."/>
            <person name="Zhang B."/>
            <person name="Ji P."/>
            <person name="Sakyi L.B."/>
            <person name="Cui X."/>
            <person name="Yuan T."/>
            <person name="Jiang B."/>
            <person name="Yang W."/>
            <person name="Lam T.T.-Y."/>
            <person name="Chang Q."/>
            <person name="Ding S."/>
            <person name="Wang X."/>
            <person name="Zhu J."/>
            <person name="Ruan X."/>
            <person name="Zhao L."/>
            <person name="Wei J."/>
            <person name="Que T."/>
            <person name="Du C."/>
            <person name="Cheng J."/>
            <person name="Dai P."/>
            <person name="Han X."/>
            <person name="Huang E."/>
            <person name="Gao Y."/>
            <person name="Liu J."/>
            <person name="Shao H."/>
            <person name="Ye R."/>
            <person name="Li L."/>
            <person name="Wei W."/>
            <person name="Wang X."/>
            <person name="Wang C."/>
            <person name="Huo Q."/>
            <person name="Li W."/>
            <person name="Guo W."/>
            <person name="Chen H."/>
            <person name="Chen S."/>
            <person name="Zhou L."/>
            <person name="Zhou L."/>
            <person name="Ni X."/>
            <person name="Tian J."/>
            <person name="Zhou Y."/>
            <person name="Sheng Y."/>
            <person name="Liu T."/>
            <person name="Pan Y."/>
            <person name="Xia L."/>
            <person name="Li J."/>
            <person name="Zhao F."/>
            <person name="Cao W."/>
        </authorList>
    </citation>
    <scope>NUCLEOTIDE SEQUENCE</scope>
    <source>
        <strain evidence="1">Rmic-2018</strain>
        <tissue evidence="1">Larvae</tissue>
    </source>
</reference>
<comment type="caution">
    <text evidence="1">The sequence shown here is derived from an EMBL/GenBank/DDBJ whole genome shotgun (WGS) entry which is preliminary data.</text>
</comment>
<dbReference type="AlphaFoldDB" id="A0A9J6CTV3"/>
<proteinExistence type="predicted"/>
<organism evidence="1 2">
    <name type="scientific">Rhipicephalus microplus</name>
    <name type="common">Cattle tick</name>
    <name type="synonym">Boophilus microplus</name>
    <dbReference type="NCBI Taxonomy" id="6941"/>
    <lineage>
        <taxon>Eukaryota</taxon>
        <taxon>Metazoa</taxon>
        <taxon>Ecdysozoa</taxon>
        <taxon>Arthropoda</taxon>
        <taxon>Chelicerata</taxon>
        <taxon>Arachnida</taxon>
        <taxon>Acari</taxon>
        <taxon>Parasitiformes</taxon>
        <taxon>Ixodida</taxon>
        <taxon>Ixodoidea</taxon>
        <taxon>Ixodidae</taxon>
        <taxon>Rhipicephalinae</taxon>
        <taxon>Rhipicephalus</taxon>
        <taxon>Boophilus</taxon>
    </lineage>
</organism>
<dbReference type="Proteomes" id="UP000821866">
    <property type="component" value="Unassembled WGS sequence"/>
</dbReference>
<reference evidence="1" key="1">
    <citation type="journal article" date="2020" name="Cell">
        <title>Large-Scale Comparative Analyses of Tick Genomes Elucidate Their Genetic Diversity and Vector Capacities.</title>
        <authorList>
            <consortium name="Tick Genome and Microbiome Consortium (TIGMIC)"/>
            <person name="Jia N."/>
            <person name="Wang J."/>
            <person name="Shi W."/>
            <person name="Du L."/>
            <person name="Sun Y."/>
            <person name="Zhan W."/>
            <person name="Jiang J.F."/>
            <person name="Wang Q."/>
            <person name="Zhang B."/>
            <person name="Ji P."/>
            <person name="Bell-Sakyi L."/>
            <person name="Cui X.M."/>
            <person name="Yuan T.T."/>
            <person name="Jiang B.G."/>
            <person name="Yang W.F."/>
            <person name="Lam T.T."/>
            <person name="Chang Q.C."/>
            <person name="Ding S.J."/>
            <person name="Wang X.J."/>
            <person name="Zhu J.G."/>
            <person name="Ruan X.D."/>
            <person name="Zhao L."/>
            <person name="Wei J.T."/>
            <person name="Ye R.Z."/>
            <person name="Que T.C."/>
            <person name="Du C.H."/>
            <person name="Zhou Y.H."/>
            <person name="Cheng J.X."/>
            <person name="Dai P.F."/>
            <person name="Guo W.B."/>
            <person name="Han X.H."/>
            <person name="Huang E.J."/>
            <person name="Li L.F."/>
            <person name="Wei W."/>
            <person name="Gao Y.C."/>
            <person name="Liu J.Z."/>
            <person name="Shao H.Z."/>
            <person name="Wang X."/>
            <person name="Wang C.C."/>
            <person name="Yang T.C."/>
            <person name="Huo Q.B."/>
            <person name="Li W."/>
            <person name="Chen H.Y."/>
            <person name="Chen S.E."/>
            <person name="Zhou L.G."/>
            <person name="Ni X.B."/>
            <person name="Tian J.H."/>
            <person name="Sheng Y."/>
            <person name="Liu T."/>
            <person name="Pan Y.S."/>
            <person name="Xia L.Y."/>
            <person name="Li J."/>
            <person name="Zhao F."/>
            <person name="Cao W.C."/>
        </authorList>
    </citation>
    <scope>NUCLEOTIDE SEQUENCE</scope>
    <source>
        <strain evidence="1">Rmic-2018</strain>
    </source>
</reference>